<evidence type="ECO:0000313" key="4">
    <source>
        <dbReference type="Proteomes" id="UP000244441"/>
    </source>
</evidence>
<dbReference type="Proteomes" id="UP000244441">
    <property type="component" value="Plasmid unnamed1"/>
</dbReference>
<accession>A0A2S0VYC0</accession>
<gene>
    <name evidence="3" type="ORF">C2869_22080</name>
</gene>
<name>A0A2S0VYC0_9ALTE</name>
<dbReference type="AlphaFoldDB" id="A0A2S0VYC0"/>
<evidence type="ECO:0000313" key="3">
    <source>
        <dbReference type="EMBL" id="AWB69193.1"/>
    </source>
</evidence>
<keyword evidence="3" id="KW-0614">Plasmid</keyword>
<dbReference type="Gene3D" id="1.50.10.10">
    <property type="match status" value="1"/>
</dbReference>
<dbReference type="Pfam" id="PF07470">
    <property type="entry name" value="Glyco_hydro_88"/>
    <property type="match status" value="1"/>
</dbReference>
<dbReference type="OrthoDB" id="6381507at2"/>
<dbReference type="InterPro" id="IPR012341">
    <property type="entry name" value="6hp_glycosidase-like_sf"/>
</dbReference>
<dbReference type="PANTHER" id="PTHR33886:SF8">
    <property type="entry name" value="UNSATURATED RHAMNOGALACTURONAN HYDROLASE (EUROFUNG)"/>
    <property type="match status" value="1"/>
</dbReference>
<reference evidence="3 4" key="1">
    <citation type="submission" date="2018-01" db="EMBL/GenBank/DDBJ databases">
        <title>Genome sequence of a Cantenovulum-like bacteria.</title>
        <authorList>
            <person name="Tan W.R."/>
            <person name="Lau N.-S."/>
            <person name="Go F."/>
            <person name="Amirul A.-A.A."/>
        </authorList>
    </citation>
    <scope>NUCLEOTIDE SEQUENCE [LARGE SCALE GENOMIC DNA]</scope>
    <source>
        <strain evidence="3 4">CCB-QB4</strain>
        <plasmid evidence="4">Plasmid unnamed1</plasmid>
    </source>
</reference>
<dbReference type="InterPro" id="IPR008928">
    <property type="entry name" value="6-hairpin_glycosidase_sf"/>
</dbReference>
<keyword evidence="2" id="KW-0732">Signal</keyword>
<organism evidence="3 4">
    <name type="scientific">Saccharobesus litoralis</name>
    <dbReference type="NCBI Taxonomy" id="2172099"/>
    <lineage>
        <taxon>Bacteria</taxon>
        <taxon>Pseudomonadati</taxon>
        <taxon>Pseudomonadota</taxon>
        <taxon>Gammaproteobacteria</taxon>
        <taxon>Alteromonadales</taxon>
        <taxon>Alteromonadaceae</taxon>
        <taxon>Saccharobesus</taxon>
    </lineage>
</organism>
<dbReference type="SMR" id="A0A2S0VYC0"/>
<dbReference type="PANTHER" id="PTHR33886">
    <property type="entry name" value="UNSATURATED RHAMNOGALACTURONAN HYDROLASE (EUROFUNG)"/>
    <property type="match status" value="1"/>
</dbReference>
<evidence type="ECO:0000256" key="1">
    <source>
        <dbReference type="ARBA" id="ARBA00022801"/>
    </source>
</evidence>
<feature type="signal peptide" evidence="2">
    <location>
        <begin position="1"/>
        <end position="30"/>
    </location>
</feature>
<sequence>MKIKPIVKVVQRTLVAASLCLPLVAIESHALDNNEPRVTQIPTDKTWGERMALTVMQQSPEAWKMMHYKLLSSPKWDYTYGLVLMSFQHIYQKTGDETYLEYGKEYVDTLVDAEGNIKNVKGDKFSLDMLNGGKLLFTLYEKYRDERYLKALKKLRSQIEWQPRTKSGGFWHKKIYPYQMWLDGLYMGSTFWAIYAKHFSEPQASYDDIAHQFKLVEEKTYLPETGLLAHAWDESGIQKWADDSGKSPHVWSRALGWYAMALVDTLEVFPENHKDRAELVAMLERLCQALVKYQHESGLWYQVTDKAERFGNYLETSGTAMFSYAMAKGVRLGYLPKKYDKVAQKAYDGIINGYVQIDDLNHELHLTHTVGGTGLGNSPYRSGSFEYYVQEAVRTNDPHGVGAFILASVELGR</sequence>
<dbReference type="GO" id="GO:0005975">
    <property type="term" value="P:carbohydrate metabolic process"/>
    <property type="evidence" value="ECO:0007669"/>
    <property type="project" value="InterPro"/>
</dbReference>
<dbReference type="InterPro" id="IPR010905">
    <property type="entry name" value="Glyco_hydro_88"/>
</dbReference>
<proteinExistence type="predicted"/>
<dbReference type="InterPro" id="IPR052043">
    <property type="entry name" value="PolySaccharide_Degr_Enz"/>
</dbReference>
<dbReference type="EMBL" id="CP026605">
    <property type="protein sequence ID" value="AWB69193.1"/>
    <property type="molecule type" value="Genomic_DNA"/>
</dbReference>
<keyword evidence="1 3" id="KW-0378">Hydrolase</keyword>
<dbReference type="KEGG" id="cate:C2869_22080"/>
<dbReference type="RefSeq" id="WP_108605230.1">
    <property type="nucleotide sequence ID" value="NZ_CP026605.1"/>
</dbReference>
<protein>
    <submittedName>
        <fullName evidence="3">Glycosyl hydrolase family 88</fullName>
    </submittedName>
</protein>
<evidence type="ECO:0000256" key="2">
    <source>
        <dbReference type="SAM" id="SignalP"/>
    </source>
</evidence>
<dbReference type="SUPFAM" id="SSF48208">
    <property type="entry name" value="Six-hairpin glycosidases"/>
    <property type="match status" value="1"/>
</dbReference>
<geneLocation type="plasmid" evidence="3">
    <name>unnamed1</name>
</geneLocation>
<keyword evidence="4" id="KW-1185">Reference proteome</keyword>
<dbReference type="GO" id="GO:0016787">
    <property type="term" value="F:hydrolase activity"/>
    <property type="evidence" value="ECO:0007669"/>
    <property type="project" value="UniProtKB-KW"/>
</dbReference>
<feature type="chain" id="PRO_5015720045" evidence="2">
    <location>
        <begin position="31"/>
        <end position="413"/>
    </location>
</feature>